<dbReference type="AlphaFoldDB" id="A0AA35KQD4"/>
<dbReference type="Proteomes" id="UP001178461">
    <property type="component" value="Chromosome 8"/>
</dbReference>
<protein>
    <submittedName>
        <fullName evidence="1">Uncharacterized protein</fullName>
    </submittedName>
</protein>
<evidence type="ECO:0000313" key="2">
    <source>
        <dbReference type="Proteomes" id="UP001178461"/>
    </source>
</evidence>
<accession>A0AA35KQD4</accession>
<keyword evidence="2" id="KW-1185">Reference proteome</keyword>
<gene>
    <name evidence="1" type="ORF">PODLI_1B014586</name>
</gene>
<evidence type="ECO:0000313" key="1">
    <source>
        <dbReference type="EMBL" id="CAI5781514.1"/>
    </source>
</evidence>
<proteinExistence type="predicted"/>
<sequence>MAFDTAIDSIQTLLVLEELDVPPSLEELKIFIQNSSSLFKLSVSNIDLQQKKNKCGAKIKPSIGNRYRNGGCKTVAILSALLLRRHQHNEPFAGSPLAACNGTDAAGDFSCLGEADEKSQMEELQNHTSGLCQSLPLNDIPLSHFHSICCLLLVAMCKSPYPRSSVTD</sequence>
<dbReference type="EMBL" id="OX395133">
    <property type="protein sequence ID" value="CAI5781514.1"/>
    <property type="molecule type" value="Genomic_DNA"/>
</dbReference>
<reference evidence="1" key="1">
    <citation type="submission" date="2022-12" db="EMBL/GenBank/DDBJ databases">
        <authorList>
            <person name="Alioto T."/>
            <person name="Alioto T."/>
            <person name="Gomez Garrido J."/>
        </authorList>
    </citation>
    <scope>NUCLEOTIDE SEQUENCE</scope>
</reference>
<organism evidence="1 2">
    <name type="scientific">Podarcis lilfordi</name>
    <name type="common">Lilford's wall lizard</name>
    <dbReference type="NCBI Taxonomy" id="74358"/>
    <lineage>
        <taxon>Eukaryota</taxon>
        <taxon>Metazoa</taxon>
        <taxon>Chordata</taxon>
        <taxon>Craniata</taxon>
        <taxon>Vertebrata</taxon>
        <taxon>Euteleostomi</taxon>
        <taxon>Lepidosauria</taxon>
        <taxon>Squamata</taxon>
        <taxon>Bifurcata</taxon>
        <taxon>Unidentata</taxon>
        <taxon>Episquamata</taxon>
        <taxon>Laterata</taxon>
        <taxon>Lacertibaenia</taxon>
        <taxon>Lacertidae</taxon>
        <taxon>Podarcis</taxon>
    </lineage>
</organism>
<name>A0AA35KQD4_9SAUR</name>